<evidence type="ECO:0000256" key="9">
    <source>
        <dbReference type="ARBA" id="ARBA00022833"/>
    </source>
</evidence>
<dbReference type="GO" id="GO:0004817">
    <property type="term" value="F:cysteine-tRNA ligase activity"/>
    <property type="evidence" value="ECO:0007669"/>
    <property type="project" value="UniProtKB-UniRule"/>
</dbReference>
<feature type="binding site" evidence="13">
    <location>
        <position position="287"/>
    </location>
    <ligand>
        <name>ATP</name>
        <dbReference type="ChEBI" id="CHEBI:30616"/>
    </ligand>
</feature>
<dbReference type="Proteomes" id="UP000228867">
    <property type="component" value="Unassembled WGS sequence"/>
</dbReference>
<reference evidence="15 16" key="1">
    <citation type="submission" date="2017-09" db="EMBL/GenBank/DDBJ databases">
        <title>Depth-based differentiation of microbial function through sediment-hosted aquifers and enrichment of novel symbionts in the deep terrestrial subsurface.</title>
        <authorList>
            <person name="Probst A.J."/>
            <person name="Ladd B."/>
            <person name="Jarett J.K."/>
            <person name="Geller-Mcgrath D.E."/>
            <person name="Sieber C.M."/>
            <person name="Emerson J.B."/>
            <person name="Anantharaman K."/>
            <person name="Thomas B.C."/>
            <person name="Malmstrom R."/>
            <person name="Stieglmeier M."/>
            <person name="Klingl A."/>
            <person name="Woyke T."/>
            <person name="Ryan C.M."/>
            <person name="Banfield J.F."/>
        </authorList>
    </citation>
    <scope>NUCLEOTIDE SEQUENCE [LARGE SCALE GENOMIC DNA]</scope>
    <source>
        <strain evidence="15">CG11_big_fil_rev_8_21_14_0_20_38_23</strain>
    </source>
</reference>
<dbReference type="InterPro" id="IPR015273">
    <property type="entry name" value="Cys-tRNA-synt_Ia_DALR"/>
</dbReference>
<dbReference type="SUPFAM" id="SSF52374">
    <property type="entry name" value="Nucleotidylyl transferase"/>
    <property type="match status" value="1"/>
</dbReference>
<evidence type="ECO:0000313" key="16">
    <source>
        <dbReference type="Proteomes" id="UP000228867"/>
    </source>
</evidence>
<feature type="short sequence motif" description="'HIGH' region" evidence="13">
    <location>
        <begin position="30"/>
        <end position="40"/>
    </location>
</feature>
<evidence type="ECO:0000259" key="14">
    <source>
        <dbReference type="SMART" id="SM00840"/>
    </source>
</evidence>
<dbReference type="CDD" id="cd00672">
    <property type="entry name" value="CysRS_core"/>
    <property type="match status" value="1"/>
</dbReference>
<keyword evidence="7" id="KW-0479">Metal-binding</keyword>
<keyword evidence="6 13" id="KW-0436">Ligase</keyword>
<comment type="similarity">
    <text evidence="3 13">Belongs to the class-I aminoacyl-tRNA synthetase family.</text>
</comment>
<evidence type="ECO:0000256" key="10">
    <source>
        <dbReference type="ARBA" id="ARBA00022840"/>
    </source>
</evidence>
<dbReference type="GO" id="GO:0006423">
    <property type="term" value="P:cysteinyl-tRNA aminoacylation"/>
    <property type="evidence" value="ECO:0007669"/>
    <property type="project" value="UniProtKB-UniRule"/>
</dbReference>
<evidence type="ECO:0000313" key="15">
    <source>
        <dbReference type="EMBL" id="PIR07472.1"/>
    </source>
</evidence>
<dbReference type="PANTHER" id="PTHR10890:SF3">
    <property type="entry name" value="CYSTEINE--TRNA LIGASE, CYTOPLASMIC"/>
    <property type="match status" value="1"/>
</dbReference>
<dbReference type="Pfam" id="PF01406">
    <property type="entry name" value="tRNA-synt_1e"/>
    <property type="match status" value="1"/>
</dbReference>
<comment type="cofactor">
    <cofactor evidence="1">
        <name>Zn(2+)</name>
        <dbReference type="ChEBI" id="CHEBI:29105"/>
    </cofactor>
</comment>
<evidence type="ECO:0000256" key="1">
    <source>
        <dbReference type="ARBA" id="ARBA00001947"/>
    </source>
</evidence>
<dbReference type="InterPro" id="IPR014729">
    <property type="entry name" value="Rossmann-like_a/b/a_fold"/>
</dbReference>
<organism evidence="15 16">
    <name type="scientific">Candidatus Jorgensenbacteria bacterium CG11_big_fil_rev_8_21_14_0_20_38_23</name>
    <dbReference type="NCBI Taxonomy" id="1974594"/>
    <lineage>
        <taxon>Bacteria</taxon>
        <taxon>Candidatus Joergenseniibacteriota</taxon>
    </lineage>
</organism>
<evidence type="ECO:0000256" key="11">
    <source>
        <dbReference type="ARBA" id="ARBA00022917"/>
    </source>
</evidence>
<dbReference type="Gene3D" id="1.20.120.1910">
    <property type="entry name" value="Cysteine-tRNA ligase, C-terminal anti-codon recognition domain"/>
    <property type="match status" value="1"/>
</dbReference>
<keyword evidence="10 13" id="KW-0067">ATP-binding</keyword>
<comment type="caution">
    <text evidence="15">The sequence shown here is derived from an EMBL/GenBank/DDBJ whole genome shotgun (WGS) entry which is preliminary data.</text>
</comment>
<evidence type="ECO:0000256" key="8">
    <source>
        <dbReference type="ARBA" id="ARBA00022741"/>
    </source>
</evidence>
<evidence type="ECO:0000256" key="4">
    <source>
        <dbReference type="ARBA" id="ARBA00011245"/>
    </source>
</evidence>
<evidence type="ECO:0000256" key="7">
    <source>
        <dbReference type="ARBA" id="ARBA00022723"/>
    </source>
</evidence>
<keyword evidence="9" id="KW-0862">Zinc</keyword>
<dbReference type="PRINTS" id="PR00983">
    <property type="entry name" value="TRNASYNTHCYS"/>
</dbReference>
<evidence type="ECO:0000256" key="13">
    <source>
        <dbReference type="HAMAP-Rule" id="MF_00041"/>
    </source>
</evidence>
<dbReference type="Gene3D" id="3.40.50.620">
    <property type="entry name" value="HUPs"/>
    <property type="match status" value="1"/>
</dbReference>
<dbReference type="EMBL" id="PCWR01000021">
    <property type="protein sequence ID" value="PIR07472.1"/>
    <property type="molecule type" value="Genomic_DNA"/>
</dbReference>
<dbReference type="GO" id="GO:0046872">
    <property type="term" value="F:metal ion binding"/>
    <property type="evidence" value="ECO:0007669"/>
    <property type="project" value="UniProtKB-KW"/>
</dbReference>
<evidence type="ECO:0000256" key="5">
    <source>
        <dbReference type="ARBA" id="ARBA00022490"/>
    </source>
</evidence>
<comment type="subunit">
    <text evidence="4 13">Monomer.</text>
</comment>
<gene>
    <name evidence="13" type="primary">cysS</name>
    <name evidence="15" type="ORF">COV54_00960</name>
</gene>
<dbReference type="PANTHER" id="PTHR10890">
    <property type="entry name" value="CYSTEINYL-TRNA SYNTHETASE"/>
    <property type="match status" value="1"/>
</dbReference>
<dbReference type="NCBIfam" id="TIGR00435">
    <property type="entry name" value="cysS"/>
    <property type="match status" value="1"/>
</dbReference>
<dbReference type="GO" id="GO:0005524">
    <property type="term" value="F:ATP binding"/>
    <property type="evidence" value="ECO:0007669"/>
    <property type="project" value="UniProtKB-UniRule"/>
</dbReference>
<accession>A0A2H0NF03</accession>
<dbReference type="HAMAP" id="MF_00041">
    <property type="entry name" value="Cys_tRNA_synth"/>
    <property type="match status" value="1"/>
</dbReference>
<dbReference type="InterPro" id="IPR032678">
    <property type="entry name" value="tRNA-synt_1_cat_dom"/>
</dbReference>
<dbReference type="SUPFAM" id="SSF47323">
    <property type="entry name" value="Anticodon-binding domain of a subclass of class I aminoacyl-tRNA synthetases"/>
    <property type="match status" value="1"/>
</dbReference>
<dbReference type="InterPro" id="IPR009080">
    <property type="entry name" value="tRNAsynth_Ia_anticodon-bd"/>
</dbReference>
<evidence type="ECO:0000256" key="6">
    <source>
        <dbReference type="ARBA" id="ARBA00022598"/>
    </source>
</evidence>
<keyword evidence="8 13" id="KW-0547">Nucleotide-binding</keyword>
<dbReference type="InterPro" id="IPR024909">
    <property type="entry name" value="Cys-tRNA/MSH_ligase"/>
</dbReference>
<dbReference type="GO" id="GO:0005737">
    <property type="term" value="C:cytoplasm"/>
    <property type="evidence" value="ECO:0007669"/>
    <property type="project" value="UniProtKB-SubCell"/>
</dbReference>
<dbReference type="InterPro" id="IPR015803">
    <property type="entry name" value="Cys-tRNA-ligase"/>
</dbReference>
<name>A0A2H0NF03_9BACT</name>
<comment type="caution">
    <text evidence="13">Lacks conserved residue(s) required for the propagation of feature annotation.</text>
</comment>
<dbReference type="Pfam" id="PF09190">
    <property type="entry name" value="DALR_2"/>
    <property type="match status" value="1"/>
</dbReference>
<dbReference type="EC" id="6.1.1.16" evidence="13"/>
<comment type="subcellular location">
    <subcellularLocation>
        <location evidence="2 13">Cytoplasm</location>
    </subcellularLocation>
</comment>
<evidence type="ECO:0000256" key="12">
    <source>
        <dbReference type="ARBA" id="ARBA00023146"/>
    </source>
</evidence>
<protein>
    <recommendedName>
        <fullName evidence="13">Cysteine--tRNA ligase</fullName>
        <ecNumber evidence="13">6.1.1.16</ecNumber>
    </recommendedName>
    <alternativeName>
        <fullName evidence="13">Cysteinyl-tRNA synthetase</fullName>
        <shortName evidence="13">CysRS</shortName>
    </alternativeName>
</protein>
<keyword evidence="5 13" id="KW-0963">Cytoplasm</keyword>
<feature type="domain" description="Cysteinyl-tRNA synthetase class Ia DALR" evidence="14">
    <location>
        <begin position="378"/>
        <end position="443"/>
    </location>
</feature>
<feature type="short sequence motif" description="'KMSKS' region" evidence="13">
    <location>
        <begin position="284"/>
        <end position="288"/>
    </location>
</feature>
<comment type="catalytic activity">
    <reaction evidence="13">
        <text>tRNA(Cys) + L-cysteine + ATP = L-cysteinyl-tRNA(Cys) + AMP + diphosphate</text>
        <dbReference type="Rhea" id="RHEA:17773"/>
        <dbReference type="Rhea" id="RHEA-COMP:9661"/>
        <dbReference type="Rhea" id="RHEA-COMP:9679"/>
        <dbReference type="ChEBI" id="CHEBI:30616"/>
        <dbReference type="ChEBI" id="CHEBI:33019"/>
        <dbReference type="ChEBI" id="CHEBI:35235"/>
        <dbReference type="ChEBI" id="CHEBI:78442"/>
        <dbReference type="ChEBI" id="CHEBI:78517"/>
        <dbReference type="ChEBI" id="CHEBI:456215"/>
        <dbReference type="EC" id="6.1.1.16"/>
    </reaction>
</comment>
<sequence>MIRIYDSLSGKKLIVKKPKTRSLKLFVCGPTVYDLPHLGHSRTYLVFDIFVRYLRFQGWKVFYLQNITDVDDKIIQKAQKEKKQPLALAHFFEKKYLRDIKNLNIVSVSRYARASNFIPKIIKQVKILIKKGYAYKIENEGYYFDISKFPDYGKLSKRTREQAEDAVSRIDESIKKKNKGDFCLWKFPKPKIPAKIAGSKNFVVYQGEPLWRTEIGWGRPGWHIEDTAITETFFGPQYDLHGGGVELKFPHHEAEIAQQEAASGKKPFVKIWMHTGLLFINNQKMSKSLKNFVTIQDFLKKSIFKNPANVLRMIVLSHLYRKPINYTPSLAKDANVSLNVIEEFLEKLKMVIKNKNRQIPKGLKTTGIDKLIKKTENKFHQALEDDFNTAQALAVIFDFISSCQKIIWDLNSASAQKILKFTEKTLKIFGLTIKPLKIPNKIIKLVKKRELFRGNKQFIQADALRKKIKQLGYELEDTPSGTFIKLTQNG</sequence>
<evidence type="ECO:0000256" key="3">
    <source>
        <dbReference type="ARBA" id="ARBA00005594"/>
    </source>
</evidence>
<dbReference type="AlphaFoldDB" id="A0A2H0NF03"/>
<evidence type="ECO:0000256" key="2">
    <source>
        <dbReference type="ARBA" id="ARBA00004496"/>
    </source>
</evidence>
<keyword evidence="12 13" id="KW-0030">Aminoacyl-tRNA synthetase</keyword>
<dbReference type="SMART" id="SM00840">
    <property type="entry name" value="DALR_2"/>
    <property type="match status" value="1"/>
</dbReference>
<proteinExistence type="inferred from homology"/>
<keyword evidence="11 13" id="KW-0648">Protein biosynthesis</keyword>